<proteinExistence type="predicted"/>
<evidence type="ECO:0000256" key="1">
    <source>
        <dbReference type="SAM" id="MobiDB-lite"/>
    </source>
</evidence>
<dbReference type="EMBL" id="JAGKHQ010000001">
    <property type="protein sequence ID" value="KAG7525272.1"/>
    <property type="molecule type" value="Genomic_DNA"/>
</dbReference>
<evidence type="ECO:0000313" key="3">
    <source>
        <dbReference type="Proteomes" id="UP000693946"/>
    </source>
</evidence>
<evidence type="ECO:0000313" key="2">
    <source>
        <dbReference type="EMBL" id="KAG7525272.1"/>
    </source>
</evidence>
<reference evidence="2 3" key="1">
    <citation type="journal article" date="2021" name="Sci. Rep.">
        <title>Chromosome anchoring in Senegalese sole (Solea senegalensis) reveals sex-associated markers and genome rearrangements in flatfish.</title>
        <authorList>
            <person name="Guerrero-Cozar I."/>
            <person name="Gomez-Garrido J."/>
            <person name="Berbel C."/>
            <person name="Martinez-Blanch J.F."/>
            <person name="Alioto T."/>
            <person name="Claros M.G."/>
            <person name="Gagnaire P.A."/>
            <person name="Manchado M."/>
        </authorList>
    </citation>
    <scope>NUCLEOTIDE SEQUENCE [LARGE SCALE GENOMIC DNA]</scope>
    <source>
        <strain evidence="2">Sse05_10M</strain>
    </source>
</reference>
<sequence length="71" mass="7995">MSTSAEKEDRSESRSMRKENPFTGCPQCPVFAVMSSGVALEQLFFSSFFFAPSYISMDEGTQMTGQHHVYQ</sequence>
<accession>A0AAV6T779</accession>
<feature type="region of interest" description="Disordered" evidence="1">
    <location>
        <begin position="1"/>
        <end position="23"/>
    </location>
</feature>
<dbReference type="AlphaFoldDB" id="A0AAV6T779"/>
<dbReference type="Proteomes" id="UP000693946">
    <property type="component" value="Linkage Group LG1"/>
</dbReference>
<organism evidence="2 3">
    <name type="scientific">Solea senegalensis</name>
    <name type="common">Senegalese sole</name>
    <dbReference type="NCBI Taxonomy" id="28829"/>
    <lineage>
        <taxon>Eukaryota</taxon>
        <taxon>Metazoa</taxon>
        <taxon>Chordata</taxon>
        <taxon>Craniata</taxon>
        <taxon>Vertebrata</taxon>
        <taxon>Euteleostomi</taxon>
        <taxon>Actinopterygii</taxon>
        <taxon>Neopterygii</taxon>
        <taxon>Teleostei</taxon>
        <taxon>Neoteleostei</taxon>
        <taxon>Acanthomorphata</taxon>
        <taxon>Carangaria</taxon>
        <taxon>Pleuronectiformes</taxon>
        <taxon>Pleuronectoidei</taxon>
        <taxon>Soleidae</taxon>
        <taxon>Solea</taxon>
    </lineage>
</organism>
<feature type="compositionally biased region" description="Basic and acidic residues" evidence="1">
    <location>
        <begin position="1"/>
        <end position="20"/>
    </location>
</feature>
<name>A0AAV6T779_SOLSE</name>
<gene>
    <name evidence="2" type="ORF">JOB18_024622</name>
</gene>
<comment type="caution">
    <text evidence="2">The sequence shown here is derived from an EMBL/GenBank/DDBJ whole genome shotgun (WGS) entry which is preliminary data.</text>
</comment>
<keyword evidence="3" id="KW-1185">Reference proteome</keyword>
<protein>
    <submittedName>
        <fullName evidence="2">Uncharacterized protein</fullName>
    </submittedName>
</protein>